<evidence type="ECO:0000313" key="2">
    <source>
        <dbReference type="EMBL" id="NUU19482.1"/>
    </source>
</evidence>
<keyword evidence="1" id="KW-0732">Signal</keyword>
<sequence>MTAIAGTKTRALRFAAVAALLVGLFQFGPGSVAPANALGSNRWNVVHSYCNQGYVVQLKFYVIGATGSDGPKVGWGNSAQAASGGNYREFKTNGWHTMNEGMQDMYWIKWASTGDVTSYTKSCVRYF</sequence>
<feature type="signal peptide" evidence="1">
    <location>
        <begin position="1"/>
        <end position="32"/>
    </location>
</feature>
<protein>
    <submittedName>
        <fullName evidence="2">Uncharacterized protein</fullName>
    </submittedName>
</protein>
<dbReference type="AlphaFoldDB" id="A0A7Y6A495"/>
<accession>A0A7Y6A495</accession>
<organism evidence="2 3">
    <name type="scientific">Cellulomonas humilata</name>
    <dbReference type="NCBI Taxonomy" id="144055"/>
    <lineage>
        <taxon>Bacteria</taxon>
        <taxon>Bacillati</taxon>
        <taxon>Actinomycetota</taxon>
        <taxon>Actinomycetes</taxon>
        <taxon>Micrococcales</taxon>
        <taxon>Cellulomonadaceae</taxon>
        <taxon>Cellulomonas</taxon>
    </lineage>
</organism>
<gene>
    <name evidence="2" type="ORF">HP550_19715</name>
</gene>
<evidence type="ECO:0000313" key="3">
    <source>
        <dbReference type="Proteomes" id="UP000565724"/>
    </source>
</evidence>
<dbReference type="RefSeq" id="WP_175349350.1">
    <property type="nucleotide sequence ID" value="NZ_JABMCI010000070.1"/>
</dbReference>
<comment type="caution">
    <text evidence="2">The sequence shown here is derived from an EMBL/GenBank/DDBJ whole genome shotgun (WGS) entry which is preliminary data.</text>
</comment>
<dbReference type="EMBL" id="JABMCI010000070">
    <property type="protein sequence ID" value="NUU19482.1"/>
    <property type="molecule type" value="Genomic_DNA"/>
</dbReference>
<reference evidence="2 3" key="1">
    <citation type="submission" date="2020-05" db="EMBL/GenBank/DDBJ databases">
        <title>Genome Sequencing of Type Strains.</title>
        <authorList>
            <person name="Lemaire J.F."/>
            <person name="Inderbitzin P."/>
            <person name="Gregorio O.A."/>
            <person name="Collins S.B."/>
            <person name="Wespe N."/>
            <person name="Knight-Connoni V."/>
        </authorList>
    </citation>
    <scope>NUCLEOTIDE SEQUENCE [LARGE SCALE GENOMIC DNA]</scope>
    <source>
        <strain evidence="2 3">ATCC 25174</strain>
    </source>
</reference>
<evidence type="ECO:0000256" key="1">
    <source>
        <dbReference type="SAM" id="SignalP"/>
    </source>
</evidence>
<proteinExistence type="predicted"/>
<dbReference type="Proteomes" id="UP000565724">
    <property type="component" value="Unassembled WGS sequence"/>
</dbReference>
<name>A0A7Y6A495_9CELL</name>
<feature type="chain" id="PRO_5039106825" evidence="1">
    <location>
        <begin position="33"/>
        <end position="127"/>
    </location>
</feature>
<keyword evidence="3" id="KW-1185">Reference proteome</keyword>